<dbReference type="AlphaFoldDB" id="A0A8T0HFV8"/>
<name>A0A8T0HFV8_CERPU</name>
<dbReference type="EMBL" id="CM026427">
    <property type="protein sequence ID" value="KAG0570646.1"/>
    <property type="molecule type" value="Genomic_DNA"/>
</dbReference>
<evidence type="ECO:0000313" key="2">
    <source>
        <dbReference type="Proteomes" id="UP000822688"/>
    </source>
</evidence>
<sequence>MSQFLQQDPFFPPLLQVNRHSKTFWSVEQLESGVGCKVFSSLMCTFLKISNVAHSFTMGAFVYCLQLEFVQFLDGFFGFPFLLYLLVLELEFHFEDHERANRGTTWRKVNNTRQHTKRKLICLRSY</sequence>
<accession>A0A8T0HFV8</accession>
<proteinExistence type="predicted"/>
<protein>
    <submittedName>
        <fullName evidence="1">Uncharacterized protein</fullName>
    </submittedName>
</protein>
<comment type="caution">
    <text evidence="1">The sequence shown here is derived from an EMBL/GenBank/DDBJ whole genome shotgun (WGS) entry which is preliminary data.</text>
</comment>
<gene>
    <name evidence="1" type="ORF">KC19_6G177300</name>
</gene>
<keyword evidence="2" id="KW-1185">Reference proteome</keyword>
<organism evidence="1 2">
    <name type="scientific">Ceratodon purpureus</name>
    <name type="common">Fire moss</name>
    <name type="synonym">Dicranum purpureum</name>
    <dbReference type="NCBI Taxonomy" id="3225"/>
    <lineage>
        <taxon>Eukaryota</taxon>
        <taxon>Viridiplantae</taxon>
        <taxon>Streptophyta</taxon>
        <taxon>Embryophyta</taxon>
        <taxon>Bryophyta</taxon>
        <taxon>Bryophytina</taxon>
        <taxon>Bryopsida</taxon>
        <taxon>Dicranidae</taxon>
        <taxon>Pseudoditrichales</taxon>
        <taxon>Ditrichaceae</taxon>
        <taxon>Ceratodon</taxon>
    </lineage>
</organism>
<reference evidence="1 2" key="1">
    <citation type="submission" date="2020-06" db="EMBL/GenBank/DDBJ databases">
        <title>WGS assembly of Ceratodon purpureus strain R40.</title>
        <authorList>
            <person name="Carey S.B."/>
            <person name="Jenkins J."/>
            <person name="Shu S."/>
            <person name="Lovell J.T."/>
            <person name="Sreedasyam A."/>
            <person name="Maumus F."/>
            <person name="Tiley G.P."/>
            <person name="Fernandez-Pozo N."/>
            <person name="Barry K."/>
            <person name="Chen C."/>
            <person name="Wang M."/>
            <person name="Lipzen A."/>
            <person name="Daum C."/>
            <person name="Saski C.A."/>
            <person name="Payton A.C."/>
            <person name="Mcbreen J.C."/>
            <person name="Conrad R.E."/>
            <person name="Kollar L.M."/>
            <person name="Olsson S."/>
            <person name="Huttunen S."/>
            <person name="Landis J.B."/>
            <person name="Wickett N.J."/>
            <person name="Johnson M.G."/>
            <person name="Rensing S.A."/>
            <person name="Grimwood J."/>
            <person name="Schmutz J."/>
            <person name="Mcdaniel S.F."/>
        </authorList>
    </citation>
    <scope>NUCLEOTIDE SEQUENCE [LARGE SCALE GENOMIC DNA]</scope>
    <source>
        <strain evidence="1 2">R40</strain>
    </source>
</reference>
<evidence type="ECO:0000313" key="1">
    <source>
        <dbReference type="EMBL" id="KAG0570646.1"/>
    </source>
</evidence>
<dbReference type="Proteomes" id="UP000822688">
    <property type="component" value="Chromosome 6"/>
</dbReference>